<proteinExistence type="predicted"/>
<protein>
    <submittedName>
        <fullName evidence="1">Uncharacterized protein</fullName>
    </submittedName>
</protein>
<keyword evidence="2" id="KW-1185">Reference proteome</keyword>
<sequence>MFLPPQQEQLSLSPVKITFIDQQVEDTHVDLASDFIHKPFQPKNLIKLLYTQREKLYIEANVPKPLEATEKNIVPLIPKYSSTPLQVLQILNSIILRNDLDLVVTLFKKTHIAHVIIGWLDKCQNPIDKALCLNIVCVCSGFLADNQAYNSSEIIASLLNSSQSVTKKHLIALMSLLYHKYTDIDTKRISYTMKPFISNSTQLSMANLNYLLYDPPPKAIQEVQDMQKQFTISQEYIDYLNGSPMADKSHNDKARVFLTTVGAQIPKFVEYLAKALHGTSRFLNSSVKYDPIYDVNIENPQEESDLQCDITTLSIWATLFVVHQYLLTSNQFDAEIFNHFVAKYDFVPYMLQSIHNINVFFFDNDGELRINESSVVLAIQSMTNLLLNSPSRISQYITEAGLQQLIKSVETIEIQSIKAVLAKLIAVSCYWIPREQIGPTPSGPNLTLVNFVYLNLEQFEFYQRLSCDKGSIPPCLESQTYFTALKEYATKLGLKLVDQW</sequence>
<dbReference type="InParanoid" id="A2FFI4"/>
<name>A2FFI4_TRIV3</name>
<evidence type="ECO:0000313" key="2">
    <source>
        <dbReference type="Proteomes" id="UP000001542"/>
    </source>
</evidence>
<dbReference type="Proteomes" id="UP000001542">
    <property type="component" value="Unassembled WGS sequence"/>
</dbReference>
<organism evidence="1 2">
    <name type="scientific">Trichomonas vaginalis (strain ATCC PRA-98 / G3)</name>
    <dbReference type="NCBI Taxonomy" id="412133"/>
    <lineage>
        <taxon>Eukaryota</taxon>
        <taxon>Metamonada</taxon>
        <taxon>Parabasalia</taxon>
        <taxon>Trichomonadida</taxon>
        <taxon>Trichomonadidae</taxon>
        <taxon>Trichomonas</taxon>
    </lineage>
</organism>
<accession>A2FFI4</accession>
<dbReference type="AlphaFoldDB" id="A2FFI4"/>
<gene>
    <name evidence="1" type="ORF">TVAG_066510</name>
</gene>
<dbReference type="KEGG" id="tva:4754124"/>
<reference evidence="1" key="2">
    <citation type="journal article" date="2007" name="Science">
        <title>Draft genome sequence of the sexually transmitted pathogen Trichomonas vaginalis.</title>
        <authorList>
            <person name="Carlton J.M."/>
            <person name="Hirt R.P."/>
            <person name="Silva J.C."/>
            <person name="Delcher A.L."/>
            <person name="Schatz M."/>
            <person name="Zhao Q."/>
            <person name="Wortman J.R."/>
            <person name="Bidwell S.L."/>
            <person name="Alsmark U.C.M."/>
            <person name="Besteiro S."/>
            <person name="Sicheritz-Ponten T."/>
            <person name="Noel C.J."/>
            <person name="Dacks J.B."/>
            <person name="Foster P.G."/>
            <person name="Simillion C."/>
            <person name="Van de Peer Y."/>
            <person name="Miranda-Saavedra D."/>
            <person name="Barton G.J."/>
            <person name="Westrop G.D."/>
            <person name="Mueller S."/>
            <person name="Dessi D."/>
            <person name="Fiori P.L."/>
            <person name="Ren Q."/>
            <person name="Paulsen I."/>
            <person name="Zhang H."/>
            <person name="Bastida-Corcuera F.D."/>
            <person name="Simoes-Barbosa A."/>
            <person name="Brown M.T."/>
            <person name="Hayes R.D."/>
            <person name="Mukherjee M."/>
            <person name="Okumura C.Y."/>
            <person name="Schneider R."/>
            <person name="Smith A.J."/>
            <person name="Vanacova S."/>
            <person name="Villalvazo M."/>
            <person name="Haas B.J."/>
            <person name="Pertea M."/>
            <person name="Feldblyum T.V."/>
            <person name="Utterback T.R."/>
            <person name="Shu C.L."/>
            <person name="Osoegawa K."/>
            <person name="de Jong P.J."/>
            <person name="Hrdy I."/>
            <person name="Horvathova L."/>
            <person name="Zubacova Z."/>
            <person name="Dolezal P."/>
            <person name="Malik S.B."/>
            <person name="Logsdon J.M. Jr."/>
            <person name="Henze K."/>
            <person name="Gupta A."/>
            <person name="Wang C.C."/>
            <person name="Dunne R.L."/>
            <person name="Upcroft J.A."/>
            <person name="Upcroft P."/>
            <person name="White O."/>
            <person name="Salzberg S.L."/>
            <person name="Tang P."/>
            <person name="Chiu C.-H."/>
            <person name="Lee Y.-S."/>
            <person name="Embley T.M."/>
            <person name="Coombs G.H."/>
            <person name="Mottram J.C."/>
            <person name="Tachezy J."/>
            <person name="Fraser-Liggett C.M."/>
            <person name="Johnson P.J."/>
        </authorList>
    </citation>
    <scope>NUCLEOTIDE SEQUENCE [LARGE SCALE GENOMIC DNA]</scope>
    <source>
        <strain evidence="1">G3</strain>
    </source>
</reference>
<dbReference type="VEuPathDB" id="TrichDB:TVAGG3_0545360"/>
<dbReference type="VEuPathDB" id="TrichDB:TVAG_066510"/>
<dbReference type="EMBL" id="DS113763">
    <property type="protein sequence ID" value="EAX96354.1"/>
    <property type="molecule type" value="Genomic_DNA"/>
</dbReference>
<dbReference type="RefSeq" id="XP_001309284.1">
    <property type="nucleotide sequence ID" value="XM_001309283.1"/>
</dbReference>
<reference evidence="1" key="1">
    <citation type="submission" date="2006-10" db="EMBL/GenBank/DDBJ databases">
        <authorList>
            <person name="Amadeo P."/>
            <person name="Zhao Q."/>
            <person name="Wortman J."/>
            <person name="Fraser-Liggett C."/>
            <person name="Carlton J."/>
        </authorList>
    </citation>
    <scope>NUCLEOTIDE SEQUENCE</scope>
    <source>
        <strain evidence="1">G3</strain>
    </source>
</reference>
<evidence type="ECO:0000313" key="1">
    <source>
        <dbReference type="EMBL" id="EAX96354.1"/>
    </source>
</evidence>